<name>A0A0D9ZXR5_9ORYZ</name>
<evidence type="ECO:0000313" key="2">
    <source>
        <dbReference type="Proteomes" id="UP000026961"/>
    </source>
</evidence>
<dbReference type="HOGENOM" id="CLU_2835319_0_0_1"/>
<dbReference type="AlphaFoldDB" id="A0A0D9ZXR5"/>
<sequence>MIFFYLQQYGWQQYGLAAPSCRGNVAILQGEDTSLRKCITRSVQRKLMKSITQNSQAVKFITNSTS</sequence>
<proteinExistence type="predicted"/>
<reference evidence="1" key="2">
    <citation type="submission" date="2018-05" db="EMBL/GenBank/DDBJ databases">
        <title>OgluRS3 (Oryza glumaepatula Reference Sequence Version 3).</title>
        <authorList>
            <person name="Zhang J."/>
            <person name="Kudrna D."/>
            <person name="Lee S."/>
            <person name="Talag J."/>
            <person name="Welchert J."/>
            <person name="Wing R.A."/>
        </authorList>
    </citation>
    <scope>NUCLEOTIDE SEQUENCE [LARGE SCALE GENOMIC DNA]</scope>
</reference>
<protein>
    <submittedName>
        <fullName evidence="1">Uncharacterized protein</fullName>
    </submittedName>
</protein>
<dbReference type="EnsemblPlants" id="OGLUM05G13310.1">
    <property type="protein sequence ID" value="OGLUM05G13310.1"/>
    <property type="gene ID" value="OGLUM05G13310"/>
</dbReference>
<dbReference type="Proteomes" id="UP000026961">
    <property type="component" value="Chromosome 5"/>
</dbReference>
<dbReference type="Gramene" id="OGLUM05G13310.1">
    <property type="protein sequence ID" value="OGLUM05G13310.1"/>
    <property type="gene ID" value="OGLUM05G13310"/>
</dbReference>
<keyword evidence="2" id="KW-1185">Reference proteome</keyword>
<accession>A0A0D9ZXR5</accession>
<organism evidence="1">
    <name type="scientific">Oryza glumipatula</name>
    <dbReference type="NCBI Taxonomy" id="40148"/>
    <lineage>
        <taxon>Eukaryota</taxon>
        <taxon>Viridiplantae</taxon>
        <taxon>Streptophyta</taxon>
        <taxon>Embryophyta</taxon>
        <taxon>Tracheophyta</taxon>
        <taxon>Spermatophyta</taxon>
        <taxon>Magnoliopsida</taxon>
        <taxon>Liliopsida</taxon>
        <taxon>Poales</taxon>
        <taxon>Poaceae</taxon>
        <taxon>BOP clade</taxon>
        <taxon>Oryzoideae</taxon>
        <taxon>Oryzeae</taxon>
        <taxon>Oryzinae</taxon>
        <taxon>Oryza</taxon>
    </lineage>
</organism>
<reference evidence="1" key="1">
    <citation type="submission" date="2015-04" db="UniProtKB">
        <authorList>
            <consortium name="EnsemblPlants"/>
        </authorList>
    </citation>
    <scope>IDENTIFICATION</scope>
</reference>
<evidence type="ECO:0000313" key="1">
    <source>
        <dbReference type="EnsemblPlants" id="OGLUM05G13310.1"/>
    </source>
</evidence>